<gene>
    <name evidence="2" type="ORF">DLJ46_03730</name>
</gene>
<proteinExistence type="predicted"/>
<feature type="transmembrane region" description="Helical" evidence="1">
    <location>
        <begin position="255"/>
        <end position="272"/>
    </location>
</feature>
<feature type="transmembrane region" description="Helical" evidence="1">
    <location>
        <begin position="327"/>
        <end position="347"/>
    </location>
</feature>
<evidence type="ECO:0000256" key="1">
    <source>
        <dbReference type="SAM" id="Phobius"/>
    </source>
</evidence>
<feature type="transmembrane region" description="Helical" evidence="1">
    <location>
        <begin position="100"/>
        <end position="120"/>
    </location>
</feature>
<feature type="transmembrane region" description="Helical" evidence="1">
    <location>
        <begin position="158"/>
        <end position="177"/>
    </location>
</feature>
<feature type="transmembrane region" description="Helical" evidence="1">
    <location>
        <begin position="67"/>
        <end position="88"/>
    </location>
</feature>
<sequence>MEGMEKEGSADSGGPGSGFLRGERSNHQPAFVELFFDLVVVFALNRVVATGTAAMERAGVEVRWYGFLHGILLILPLLWVWSTTAYVTARFDPRRTPTRVLVLGTSLGVLFLGAAAPTAFDGGALIFAGVYLALAVGRSLALYWMLRQHPIRRLYLRVLAWSGVSAVPWLLGAVTHAGFFRTLLWVIAISIDFGAARLGWPVPRLGRGRITVWVKAAEYLADRYRQLMMIALGESILAVGIAYTGEDGLRSLTETTALVVAFLTTVLLWRIYSHTAGELFGIAVRSAEDPGRLGLVAQAAHIVMILGVAATAVGHELVQTHPTGHTYLSWLGAILGGPATYLAGRILLEWLVFSRVSRLRLLGIATLLALAVPLALAPPLAAAAVVPMVLLVIAFADTRRAARNPGETPRPPA</sequence>
<dbReference type="EMBL" id="QGSV01000075">
    <property type="protein sequence ID" value="PWU52102.1"/>
    <property type="molecule type" value="Genomic_DNA"/>
</dbReference>
<reference evidence="3" key="1">
    <citation type="submission" date="2018-05" db="EMBL/GenBank/DDBJ databases">
        <title>Micromonospora globispora sp. nov. and Micromonospora rugosa sp. nov., isolated from marine sediment.</title>
        <authorList>
            <person name="Carro L."/>
            <person name="Aysel V."/>
            <person name="Cetin D."/>
            <person name="Igual J.M."/>
            <person name="Klenk H.-P."/>
            <person name="Trujillo M.E."/>
            <person name="Sahin N."/>
        </authorList>
    </citation>
    <scope>NUCLEOTIDE SEQUENCE [LARGE SCALE GENOMIC DNA]</scope>
    <source>
        <strain evidence="3">S2904</strain>
    </source>
</reference>
<keyword evidence="3" id="KW-1185">Reference proteome</keyword>
<protein>
    <submittedName>
        <fullName evidence="2">Low temperature requirement protein A</fullName>
    </submittedName>
</protein>
<dbReference type="PANTHER" id="PTHR36840">
    <property type="entry name" value="BLL5714 PROTEIN"/>
    <property type="match status" value="1"/>
</dbReference>
<organism evidence="2 3">
    <name type="scientific">Micromonospora globispora</name>
    <dbReference type="NCBI Taxonomy" id="1450148"/>
    <lineage>
        <taxon>Bacteria</taxon>
        <taxon>Bacillati</taxon>
        <taxon>Actinomycetota</taxon>
        <taxon>Actinomycetes</taxon>
        <taxon>Micromonosporales</taxon>
        <taxon>Micromonosporaceae</taxon>
        <taxon>Micromonospora</taxon>
    </lineage>
</organism>
<comment type="caution">
    <text evidence="2">The sequence shown here is derived from an EMBL/GenBank/DDBJ whole genome shotgun (WGS) entry which is preliminary data.</text>
</comment>
<dbReference type="InterPro" id="IPR010640">
    <property type="entry name" value="Low_temperature_requirement_A"/>
</dbReference>
<feature type="transmembrane region" description="Helical" evidence="1">
    <location>
        <begin position="126"/>
        <end position="146"/>
    </location>
</feature>
<name>A0A317KES2_9ACTN</name>
<accession>A0A317KES2</accession>
<evidence type="ECO:0000313" key="2">
    <source>
        <dbReference type="EMBL" id="PWU52102.1"/>
    </source>
</evidence>
<dbReference type="PANTHER" id="PTHR36840:SF1">
    <property type="entry name" value="BLL5714 PROTEIN"/>
    <property type="match status" value="1"/>
</dbReference>
<dbReference type="Proteomes" id="UP000245683">
    <property type="component" value="Unassembled WGS sequence"/>
</dbReference>
<dbReference type="AlphaFoldDB" id="A0A317KES2"/>
<dbReference type="OrthoDB" id="7698234at2"/>
<feature type="transmembrane region" description="Helical" evidence="1">
    <location>
        <begin position="293"/>
        <end position="315"/>
    </location>
</feature>
<feature type="transmembrane region" description="Helical" evidence="1">
    <location>
        <begin position="183"/>
        <end position="203"/>
    </location>
</feature>
<feature type="transmembrane region" description="Helical" evidence="1">
    <location>
        <begin position="224"/>
        <end position="243"/>
    </location>
</feature>
<keyword evidence="1" id="KW-0812">Transmembrane</keyword>
<keyword evidence="1" id="KW-0472">Membrane</keyword>
<feature type="transmembrane region" description="Helical" evidence="1">
    <location>
        <begin position="34"/>
        <end position="55"/>
    </location>
</feature>
<dbReference type="Pfam" id="PF06772">
    <property type="entry name" value="LtrA"/>
    <property type="match status" value="1"/>
</dbReference>
<keyword evidence="1" id="KW-1133">Transmembrane helix</keyword>
<feature type="transmembrane region" description="Helical" evidence="1">
    <location>
        <begin position="359"/>
        <end position="376"/>
    </location>
</feature>
<evidence type="ECO:0000313" key="3">
    <source>
        <dbReference type="Proteomes" id="UP000245683"/>
    </source>
</evidence>